<evidence type="ECO:0000313" key="2">
    <source>
        <dbReference type="Proteomes" id="UP000822184"/>
    </source>
</evidence>
<evidence type="ECO:0000313" key="1">
    <source>
        <dbReference type="EMBL" id="NSB15838.1"/>
    </source>
</evidence>
<proteinExistence type="predicted"/>
<protein>
    <submittedName>
        <fullName evidence="1">Uncharacterized protein</fullName>
    </submittedName>
</protein>
<reference evidence="1" key="1">
    <citation type="submission" date="2020-06" db="EMBL/GenBank/DDBJ databases">
        <title>Genomic insights into acetone-butanol-ethanol (ABE) fermentation by sequencing solventogenic clostridia strains.</title>
        <authorList>
            <person name="Brown S."/>
        </authorList>
    </citation>
    <scope>NUCLEOTIDE SEQUENCE</scope>
    <source>
        <strain evidence="1">DJ123</strain>
    </source>
</reference>
<dbReference type="EMBL" id="JABTDW010000001">
    <property type="protein sequence ID" value="NSB15838.1"/>
    <property type="molecule type" value="Genomic_DNA"/>
</dbReference>
<accession>A0A1S8RGW2</accession>
<dbReference type="RefSeq" id="WP_077845239.1">
    <property type="nucleotide sequence ID" value="NZ_JABSWK010000001.1"/>
</dbReference>
<comment type="caution">
    <text evidence="1">The sequence shown here is derived from an EMBL/GenBank/DDBJ whole genome shotgun (WGS) entry which is preliminary data.</text>
</comment>
<dbReference type="AlphaFoldDB" id="A0A1S8RGW2"/>
<name>A0A1S8RGW2_CLOBE</name>
<gene>
    <name evidence="1" type="ORF">BCD95_004097</name>
</gene>
<organism evidence="1 2">
    <name type="scientific">Clostridium beijerinckii</name>
    <name type="common">Clostridium MP</name>
    <dbReference type="NCBI Taxonomy" id="1520"/>
    <lineage>
        <taxon>Bacteria</taxon>
        <taxon>Bacillati</taxon>
        <taxon>Bacillota</taxon>
        <taxon>Clostridia</taxon>
        <taxon>Eubacteriales</taxon>
        <taxon>Clostridiaceae</taxon>
        <taxon>Clostridium</taxon>
    </lineage>
</organism>
<sequence length="317" mass="34593">MAVNTIAYATLFQQALDKQAVAKLTSGWMDANAGQVIYNGGKEVKIPKISMDGLGDYDRSKGFADGAIVLEYETKTMTMDRGRTFMLDSMDVNESNFVANATNVMGQFQATKVVPEIDSFRYSKIASLAIEATVAEGSTSVLATGGNTITASNVLELLKADIAAIQDIVGGDVPLVISMSALISSILDQSDKFNKYICSCDFQKGDIQTKVQSIDNIPIIKVPSARLKTAYEFYDGKTSGQTAGGFKVATTAKNINWMITPLTAPIAVNKTDKVRIFDPDTNQDADAWKLDYRKYHDLWIMDEALKLCRINIKEALS</sequence>
<dbReference type="Proteomes" id="UP000822184">
    <property type="component" value="Unassembled WGS sequence"/>
</dbReference>